<sequence>MTNQLNSNNLKTIAYSKIVDLTHKIHPNIPIWPGDPPVEFETVAQIETSGYFLRKFSMGEHTGTHINAPNSFDSGGASIDNYPPQSLVVPAIAIDIRDQSLANPDYTLTIDDVLNWEQQHRFIEPGNLIILYTGWQEKWENEKSFFNRDNDGICHFPGFGEAVTQFLLEKRLIAGVGTDTHGVDSGQDESFAVNKQVLEHQGIVLENLANLDQLPAADITLVIGILRLLGGSGSPVSVLAFVA</sequence>
<dbReference type="GO" id="GO:0004061">
    <property type="term" value="F:arylformamidase activity"/>
    <property type="evidence" value="ECO:0007669"/>
    <property type="project" value="InterPro"/>
</dbReference>
<dbReference type="PANTHER" id="PTHR31118:SF12">
    <property type="entry name" value="CYCLASE-LIKE PROTEIN 2"/>
    <property type="match status" value="1"/>
</dbReference>
<dbReference type="GO" id="GO:0019441">
    <property type="term" value="P:L-tryptophan catabolic process to kynurenine"/>
    <property type="evidence" value="ECO:0007669"/>
    <property type="project" value="InterPro"/>
</dbReference>
<reference evidence="1" key="1">
    <citation type="submission" date="2017-10" db="EMBL/GenBank/DDBJ databases">
        <title>Draft genome sequence of the planktic cyanobacteria Tychonema bourrellyi isolated from alpine lentic freshwater.</title>
        <authorList>
            <person name="Tett A."/>
            <person name="Armanini F."/>
            <person name="Asnicar F."/>
            <person name="Boscaini A."/>
            <person name="Pasolli E."/>
            <person name="Zolfo M."/>
            <person name="Donati C."/>
            <person name="Salmaso N."/>
            <person name="Segata N."/>
        </authorList>
    </citation>
    <scope>NUCLEOTIDE SEQUENCE</scope>
    <source>
        <strain evidence="1">FEM_GT703</strain>
    </source>
</reference>
<dbReference type="SUPFAM" id="SSF102198">
    <property type="entry name" value="Putative cyclase"/>
    <property type="match status" value="1"/>
</dbReference>
<dbReference type="AlphaFoldDB" id="A0A2G4F3M2"/>
<name>A0A2G4F3M2_9CYAN</name>
<dbReference type="Pfam" id="PF04199">
    <property type="entry name" value="Cyclase"/>
    <property type="match status" value="1"/>
</dbReference>
<dbReference type="InterPro" id="IPR037175">
    <property type="entry name" value="KFase_sf"/>
</dbReference>
<dbReference type="Gene3D" id="3.50.30.50">
    <property type="entry name" value="Putative cyclase"/>
    <property type="match status" value="1"/>
</dbReference>
<dbReference type="Proteomes" id="UP000226442">
    <property type="component" value="Unassembled WGS sequence"/>
</dbReference>
<keyword evidence="2" id="KW-1185">Reference proteome</keyword>
<dbReference type="InterPro" id="IPR007325">
    <property type="entry name" value="KFase/CYL"/>
</dbReference>
<dbReference type="EMBL" id="NXIB02000023">
    <property type="protein sequence ID" value="PHX56321.1"/>
    <property type="molecule type" value="Genomic_DNA"/>
</dbReference>
<dbReference type="PANTHER" id="PTHR31118">
    <property type="entry name" value="CYCLASE-LIKE PROTEIN 2"/>
    <property type="match status" value="1"/>
</dbReference>
<protein>
    <submittedName>
        <fullName evidence="1">Cyclase</fullName>
    </submittedName>
</protein>
<organism evidence="1 2">
    <name type="scientific">Tychonema bourrellyi FEM_GT703</name>
    <dbReference type="NCBI Taxonomy" id="2040638"/>
    <lineage>
        <taxon>Bacteria</taxon>
        <taxon>Bacillati</taxon>
        <taxon>Cyanobacteriota</taxon>
        <taxon>Cyanophyceae</taxon>
        <taxon>Oscillatoriophycideae</taxon>
        <taxon>Oscillatoriales</taxon>
        <taxon>Microcoleaceae</taxon>
        <taxon>Tychonema</taxon>
    </lineage>
</organism>
<dbReference type="OrthoDB" id="5365325at2"/>
<comment type="caution">
    <text evidence="1">The sequence shown here is derived from an EMBL/GenBank/DDBJ whole genome shotgun (WGS) entry which is preliminary data.</text>
</comment>
<gene>
    <name evidence="1" type="ORF">CP500_005915</name>
</gene>
<proteinExistence type="predicted"/>
<evidence type="ECO:0000313" key="2">
    <source>
        <dbReference type="Proteomes" id="UP000226442"/>
    </source>
</evidence>
<evidence type="ECO:0000313" key="1">
    <source>
        <dbReference type="EMBL" id="PHX56321.1"/>
    </source>
</evidence>
<accession>A0A2G4F3M2</accession>
<dbReference type="RefSeq" id="WP_096830060.1">
    <property type="nucleotide sequence ID" value="NZ_NXIB02000023.1"/>
</dbReference>